<reference evidence="3" key="2">
    <citation type="submission" date="2023-06" db="EMBL/GenBank/DDBJ databases">
        <authorList>
            <consortium name="Lawrence Berkeley National Laboratory"/>
            <person name="Haridas S."/>
            <person name="Hensen N."/>
            <person name="Bonometti L."/>
            <person name="Westerberg I."/>
            <person name="Brannstrom I.O."/>
            <person name="Guillou S."/>
            <person name="Cros-Aarteil S."/>
            <person name="Calhoun S."/>
            <person name="Kuo A."/>
            <person name="Mondo S."/>
            <person name="Pangilinan J."/>
            <person name="Riley R."/>
            <person name="Labutti K."/>
            <person name="Andreopoulos B."/>
            <person name="Lipzen A."/>
            <person name="Chen C."/>
            <person name="Yanf M."/>
            <person name="Daum C."/>
            <person name="Ng V."/>
            <person name="Clum A."/>
            <person name="Steindorff A."/>
            <person name="Ohm R."/>
            <person name="Martin F."/>
            <person name="Silar P."/>
            <person name="Natvig D."/>
            <person name="Lalanne C."/>
            <person name="Gautier V."/>
            <person name="Ament-Velasquez S.L."/>
            <person name="Kruys A."/>
            <person name="Hutchinson M.I."/>
            <person name="Powell A.J."/>
            <person name="Barry K."/>
            <person name="Miller A.N."/>
            <person name="Grigoriev I.V."/>
            <person name="Debuchy R."/>
            <person name="Gladieux P."/>
            <person name="Thoren M.H."/>
            <person name="Johannesson H."/>
        </authorList>
    </citation>
    <scope>NUCLEOTIDE SEQUENCE</scope>
    <source>
        <strain evidence="3">CBS 168.71</strain>
    </source>
</reference>
<dbReference type="Proteomes" id="UP001278766">
    <property type="component" value="Unassembled WGS sequence"/>
</dbReference>
<keyword evidence="2" id="KW-0732">Signal</keyword>
<sequence>MLNLNHLLLLATVATLPFSTTAAPTTTTTNPTPNLTHPSPVTTHTVIAGRGGGGLRFDPDNIVAAAGSVIEFHFLPANHSVVEAAFDAPCVPKNDTSFDSGFFPVAASADGAAVQSGEVFQFVVGDEERPVWFYCAQGRHCMGGMVGVVNQGFGGAEGGKTLGRFRDAAKGFVGVSASQGAVQGGWRGENPNPLAGF</sequence>
<feature type="chain" id="PRO_5041921098" description="Extracellular serine-rich protein" evidence="2">
    <location>
        <begin position="23"/>
        <end position="197"/>
    </location>
</feature>
<reference evidence="3" key="1">
    <citation type="journal article" date="2023" name="Mol. Phylogenet. Evol.">
        <title>Genome-scale phylogeny and comparative genomics of the fungal order Sordariales.</title>
        <authorList>
            <person name="Hensen N."/>
            <person name="Bonometti L."/>
            <person name="Westerberg I."/>
            <person name="Brannstrom I.O."/>
            <person name="Guillou S."/>
            <person name="Cros-Aarteil S."/>
            <person name="Calhoun S."/>
            <person name="Haridas S."/>
            <person name="Kuo A."/>
            <person name="Mondo S."/>
            <person name="Pangilinan J."/>
            <person name="Riley R."/>
            <person name="LaButti K."/>
            <person name="Andreopoulos B."/>
            <person name="Lipzen A."/>
            <person name="Chen C."/>
            <person name="Yan M."/>
            <person name="Daum C."/>
            <person name="Ng V."/>
            <person name="Clum A."/>
            <person name="Steindorff A."/>
            <person name="Ohm R.A."/>
            <person name="Martin F."/>
            <person name="Silar P."/>
            <person name="Natvig D.O."/>
            <person name="Lalanne C."/>
            <person name="Gautier V."/>
            <person name="Ament-Velasquez S.L."/>
            <person name="Kruys A."/>
            <person name="Hutchinson M.I."/>
            <person name="Powell A.J."/>
            <person name="Barry K."/>
            <person name="Miller A.N."/>
            <person name="Grigoriev I.V."/>
            <person name="Debuchy R."/>
            <person name="Gladieux P."/>
            <person name="Hiltunen Thoren M."/>
            <person name="Johannesson H."/>
        </authorList>
    </citation>
    <scope>NUCLEOTIDE SEQUENCE</scope>
    <source>
        <strain evidence="3">CBS 168.71</strain>
    </source>
</reference>
<dbReference type="SUPFAM" id="SSF49503">
    <property type="entry name" value="Cupredoxins"/>
    <property type="match status" value="1"/>
</dbReference>
<evidence type="ECO:0000313" key="4">
    <source>
        <dbReference type="Proteomes" id="UP001278766"/>
    </source>
</evidence>
<keyword evidence="4" id="KW-1185">Reference proteome</keyword>
<evidence type="ECO:0000256" key="2">
    <source>
        <dbReference type="SAM" id="SignalP"/>
    </source>
</evidence>
<dbReference type="PANTHER" id="PTHR34883">
    <property type="entry name" value="SERINE-RICH PROTEIN, PUTATIVE-RELATED-RELATED"/>
    <property type="match status" value="1"/>
</dbReference>
<gene>
    <name evidence="3" type="ORF">B0H64DRAFT_478350</name>
</gene>
<dbReference type="PANTHER" id="PTHR34883:SF15">
    <property type="entry name" value="EXTRACELLULAR SERINE-RICH PROTEIN"/>
    <property type="match status" value="1"/>
</dbReference>
<dbReference type="InterPro" id="IPR008972">
    <property type="entry name" value="Cupredoxin"/>
</dbReference>
<accession>A0AAE0H7W6</accession>
<dbReference type="EMBL" id="JAUEPN010000009">
    <property type="protein sequence ID" value="KAK3291609.1"/>
    <property type="molecule type" value="Genomic_DNA"/>
</dbReference>
<organism evidence="3 4">
    <name type="scientific">Chaetomium fimeti</name>
    <dbReference type="NCBI Taxonomy" id="1854472"/>
    <lineage>
        <taxon>Eukaryota</taxon>
        <taxon>Fungi</taxon>
        <taxon>Dikarya</taxon>
        <taxon>Ascomycota</taxon>
        <taxon>Pezizomycotina</taxon>
        <taxon>Sordariomycetes</taxon>
        <taxon>Sordariomycetidae</taxon>
        <taxon>Sordariales</taxon>
        <taxon>Chaetomiaceae</taxon>
        <taxon>Chaetomium</taxon>
    </lineage>
</organism>
<proteinExistence type="predicted"/>
<dbReference type="CDD" id="cd00920">
    <property type="entry name" value="Cupredoxin"/>
    <property type="match status" value="1"/>
</dbReference>
<dbReference type="AlphaFoldDB" id="A0AAE0H7W6"/>
<comment type="caution">
    <text evidence="3">The sequence shown here is derived from an EMBL/GenBank/DDBJ whole genome shotgun (WGS) entry which is preliminary data.</text>
</comment>
<dbReference type="Gene3D" id="2.60.40.420">
    <property type="entry name" value="Cupredoxins - blue copper proteins"/>
    <property type="match status" value="1"/>
</dbReference>
<feature type="signal peptide" evidence="2">
    <location>
        <begin position="1"/>
        <end position="22"/>
    </location>
</feature>
<feature type="region of interest" description="Disordered" evidence="1">
    <location>
        <begin position="21"/>
        <end position="42"/>
    </location>
</feature>
<evidence type="ECO:0000256" key="1">
    <source>
        <dbReference type="SAM" id="MobiDB-lite"/>
    </source>
</evidence>
<feature type="compositionally biased region" description="Low complexity" evidence="1">
    <location>
        <begin position="21"/>
        <end position="40"/>
    </location>
</feature>
<evidence type="ECO:0000313" key="3">
    <source>
        <dbReference type="EMBL" id="KAK3291609.1"/>
    </source>
</evidence>
<name>A0AAE0H7W6_9PEZI</name>
<protein>
    <recommendedName>
        <fullName evidence="5">Extracellular serine-rich protein</fullName>
    </recommendedName>
</protein>
<dbReference type="GeneID" id="87845194"/>
<evidence type="ECO:0008006" key="5">
    <source>
        <dbReference type="Google" id="ProtNLM"/>
    </source>
</evidence>
<dbReference type="RefSeq" id="XP_062655123.1">
    <property type="nucleotide sequence ID" value="XM_062808246.1"/>
</dbReference>
<dbReference type="InterPro" id="IPR052953">
    <property type="entry name" value="Ser-rich/MCO-related"/>
</dbReference>